<evidence type="ECO:0000256" key="15">
    <source>
        <dbReference type="SAM" id="MobiDB-lite"/>
    </source>
</evidence>
<evidence type="ECO:0000256" key="3">
    <source>
        <dbReference type="ARBA" id="ARBA00022448"/>
    </source>
</evidence>
<accession>A0ABV1YQ00</accession>
<dbReference type="Gene3D" id="1.10.287.90">
    <property type="match status" value="1"/>
</dbReference>
<keyword evidence="12" id="KW-0564">Palmitate</keyword>
<dbReference type="PANTHER" id="PTHR22888:SF18">
    <property type="entry name" value="CYTOCHROME BO(3) UBIQUINOL OXIDASE SUBUNIT 2"/>
    <property type="match status" value="1"/>
</dbReference>
<feature type="region of interest" description="Disordered" evidence="15">
    <location>
        <begin position="297"/>
        <end position="341"/>
    </location>
</feature>
<evidence type="ECO:0000313" key="19">
    <source>
        <dbReference type="EMBL" id="MER8937245.1"/>
    </source>
</evidence>
<feature type="transmembrane region" description="Helical" evidence="16">
    <location>
        <begin position="33"/>
        <end position="52"/>
    </location>
</feature>
<feature type="domain" description="Cytochrome oxidase subunit II copper A binding" evidence="17">
    <location>
        <begin position="145"/>
        <end position="257"/>
    </location>
</feature>
<dbReference type="PROSITE" id="PS50857">
    <property type="entry name" value="COX2_CUA"/>
    <property type="match status" value="1"/>
</dbReference>
<keyword evidence="9 16" id="KW-1133">Transmembrane helix</keyword>
<evidence type="ECO:0000256" key="8">
    <source>
        <dbReference type="ARBA" id="ARBA00022982"/>
    </source>
</evidence>
<dbReference type="InterPro" id="IPR010514">
    <property type="entry name" value="COX_ARM"/>
</dbReference>
<keyword evidence="20" id="KW-1185">Reference proteome</keyword>
<keyword evidence="4 14" id="KW-1003">Cell membrane</keyword>
<dbReference type="InterPro" id="IPR006333">
    <property type="entry name" value="Cyt_o_ubiquinol_oxidase_su2"/>
</dbReference>
<sequence>MENAMNACPYDASPPGFKAKPVLLPSSAKLANALLWIPAIAVLPGCAGGVLDPQGPVGWGNRTILLNSLAVMLVIVIPTVVALLAFAWKFRASNSNARYDPEFTYSGRIELIVWSIPTLTILFLGGLIYYGSYQLDPRKPIPSAPPPLDIEVVALDWKWLFLYPEQGVGAVNQLVIPAGVPVRFKLTSASVMNTFFVPQLGSMIYVMNGMQTELHLQADREGSYFGQSAHFSGDGFSDMNFKVSAVSADAFARWASSLRGGGGVLNANAYRELARQSTNVPPAAFGHVQPGLFDAVVQQTLPPGPGPSESASSGEPQVSPKARAAAAAPPMAYSPQAKGEE</sequence>
<evidence type="ECO:0000256" key="4">
    <source>
        <dbReference type="ARBA" id="ARBA00022475"/>
    </source>
</evidence>
<evidence type="ECO:0000256" key="14">
    <source>
        <dbReference type="PIRNR" id="PIRNR000292"/>
    </source>
</evidence>
<keyword evidence="13" id="KW-0449">Lipoprotein</keyword>
<evidence type="ECO:0000259" key="17">
    <source>
        <dbReference type="PROSITE" id="PS50857"/>
    </source>
</evidence>
<name>A0ABV1YQ00_9HYPH</name>
<evidence type="ECO:0000256" key="16">
    <source>
        <dbReference type="SAM" id="Phobius"/>
    </source>
</evidence>
<dbReference type="InterPro" id="IPR036257">
    <property type="entry name" value="Cyt_c_oxidase_su2_TM_sf"/>
</dbReference>
<evidence type="ECO:0000256" key="5">
    <source>
        <dbReference type="ARBA" id="ARBA00022660"/>
    </source>
</evidence>
<dbReference type="InterPro" id="IPR011759">
    <property type="entry name" value="Cyt_c_oxidase_su2_TM_dom"/>
</dbReference>
<comment type="subcellular location">
    <subcellularLocation>
        <location evidence="1">Cell membrane</location>
        <topology evidence="1">Multi-pass membrane protein</topology>
    </subcellularLocation>
</comment>
<comment type="caution">
    <text evidence="19">The sequence shown here is derived from an EMBL/GenBank/DDBJ whole genome shotgun (WGS) entry which is preliminary data.</text>
</comment>
<evidence type="ECO:0000256" key="6">
    <source>
        <dbReference type="ARBA" id="ARBA00022692"/>
    </source>
</evidence>
<keyword evidence="7" id="KW-0732">Signal</keyword>
<dbReference type="InterPro" id="IPR045187">
    <property type="entry name" value="CcO_II"/>
</dbReference>
<feature type="compositionally biased region" description="Low complexity" evidence="15">
    <location>
        <begin position="307"/>
        <end position="341"/>
    </location>
</feature>
<dbReference type="Gene3D" id="2.60.40.420">
    <property type="entry name" value="Cupredoxins - blue copper proteins"/>
    <property type="match status" value="1"/>
</dbReference>
<feature type="transmembrane region" description="Helical" evidence="16">
    <location>
        <begin position="111"/>
        <end position="130"/>
    </location>
</feature>
<evidence type="ECO:0000313" key="20">
    <source>
        <dbReference type="Proteomes" id="UP001464387"/>
    </source>
</evidence>
<dbReference type="SUPFAM" id="SSF49503">
    <property type="entry name" value="Cupredoxins"/>
    <property type="match status" value="1"/>
</dbReference>
<keyword evidence="11 14" id="KW-0472">Membrane</keyword>
<gene>
    <name evidence="19" type="primary">cyoA</name>
    <name evidence="19" type="ORF">NKI33_30365</name>
</gene>
<evidence type="ECO:0000256" key="11">
    <source>
        <dbReference type="ARBA" id="ARBA00023136"/>
    </source>
</evidence>
<dbReference type="Proteomes" id="UP001464387">
    <property type="component" value="Unassembled WGS sequence"/>
</dbReference>
<keyword evidence="8 14" id="KW-0249">Electron transport</keyword>
<dbReference type="InterPro" id="IPR002429">
    <property type="entry name" value="CcO_II-like_C"/>
</dbReference>
<evidence type="ECO:0000256" key="10">
    <source>
        <dbReference type="ARBA" id="ARBA00023002"/>
    </source>
</evidence>
<comment type="similarity">
    <text evidence="2 14">Belongs to the cytochrome c oxidase subunit 2 family.</text>
</comment>
<organism evidence="19 20">
    <name type="scientific">Mesorhizobium opportunistum</name>
    <dbReference type="NCBI Taxonomy" id="593909"/>
    <lineage>
        <taxon>Bacteria</taxon>
        <taxon>Pseudomonadati</taxon>
        <taxon>Pseudomonadota</taxon>
        <taxon>Alphaproteobacteria</taxon>
        <taxon>Hyphomicrobiales</taxon>
        <taxon>Phyllobacteriaceae</taxon>
        <taxon>Mesorhizobium</taxon>
    </lineage>
</organism>
<evidence type="ECO:0000256" key="2">
    <source>
        <dbReference type="ARBA" id="ARBA00007866"/>
    </source>
</evidence>
<evidence type="ECO:0000256" key="1">
    <source>
        <dbReference type="ARBA" id="ARBA00004651"/>
    </source>
</evidence>
<dbReference type="InterPro" id="IPR008972">
    <property type="entry name" value="Cupredoxin"/>
</dbReference>
<keyword evidence="5 14" id="KW-0679">Respiratory chain</keyword>
<evidence type="ECO:0000259" key="18">
    <source>
        <dbReference type="PROSITE" id="PS50999"/>
    </source>
</evidence>
<dbReference type="NCBIfam" id="TIGR01433">
    <property type="entry name" value="CyoA"/>
    <property type="match status" value="1"/>
</dbReference>
<evidence type="ECO:0000256" key="12">
    <source>
        <dbReference type="ARBA" id="ARBA00023139"/>
    </source>
</evidence>
<evidence type="ECO:0000256" key="9">
    <source>
        <dbReference type="ARBA" id="ARBA00022989"/>
    </source>
</evidence>
<feature type="transmembrane region" description="Helical" evidence="16">
    <location>
        <begin position="64"/>
        <end position="88"/>
    </location>
</feature>
<dbReference type="RefSeq" id="WP_023767909.1">
    <property type="nucleotide sequence ID" value="NZ_CP100477.1"/>
</dbReference>
<evidence type="ECO:0000256" key="7">
    <source>
        <dbReference type="ARBA" id="ARBA00022729"/>
    </source>
</evidence>
<keyword evidence="10 14" id="KW-0560">Oxidoreductase</keyword>
<dbReference type="InterPro" id="IPR034227">
    <property type="entry name" value="CuRO_UO_II"/>
</dbReference>
<dbReference type="PRINTS" id="PR01166">
    <property type="entry name" value="CYCOXIDASEII"/>
</dbReference>
<dbReference type="CDD" id="cd04212">
    <property type="entry name" value="CuRO_UO_II"/>
    <property type="match status" value="1"/>
</dbReference>
<keyword evidence="6 16" id="KW-0812">Transmembrane</keyword>
<proteinExistence type="inferred from homology"/>
<dbReference type="PANTHER" id="PTHR22888">
    <property type="entry name" value="CYTOCHROME C OXIDASE, SUBUNIT II"/>
    <property type="match status" value="1"/>
</dbReference>
<dbReference type="SUPFAM" id="SSF81464">
    <property type="entry name" value="Cytochrome c oxidase subunit II-like, transmembrane region"/>
    <property type="match status" value="1"/>
</dbReference>
<dbReference type="EMBL" id="JAMYPJ010000069">
    <property type="protein sequence ID" value="MER8937245.1"/>
    <property type="molecule type" value="Genomic_DNA"/>
</dbReference>
<dbReference type="PIRSF" id="PIRSF000292">
    <property type="entry name" value="Ubi_od_II"/>
    <property type="match status" value="1"/>
</dbReference>
<protein>
    <recommendedName>
        <fullName evidence="14">Ubiquinol oxidase subunit 2</fullName>
    </recommendedName>
</protein>
<evidence type="ECO:0000256" key="13">
    <source>
        <dbReference type="ARBA" id="ARBA00023288"/>
    </source>
</evidence>
<dbReference type="Pfam" id="PF00116">
    <property type="entry name" value="COX2"/>
    <property type="match status" value="1"/>
</dbReference>
<reference evidence="19 20" key="1">
    <citation type="journal article" date="2024" name="Proc. Natl. Acad. Sci. U.S.A.">
        <title>The evolutionary genomics of adaptation to stress in wild rhizobium bacteria.</title>
        <authorList>
            <person name="Kehlet-Delgado H."/>
            <person name="Montoya A.P."/>
            <person name="Jensen K.T."/>
            <person name="Wendlandt C.E."/>
            <person name="Dexheimer C."/>
            <person name="Roberts M."/>
            <person name="Torres Martinez L."/>
            <person name="Friesen M.L."/>
            <person name="Griffitts J.S."/>
            <person name="Porter S.S."/>
        </authorList>
    </citation>
    <scope>NUCLEOTIDE SEQUENCE [LARGE SCALE GENOMIC DNA]</scope>
    <source>
        <strain evidence="19 20">M0729</strain>
    </source>
</reference>
<dbReference type="Pfam" id="PF06481">
    <property type="entry name" value="COX_ARM"/>
    <property type="match status" value="1"/>
</dbReference>
<keyword evidence="3 14" id="KW-0813">Transport</keyword>
<feature type="domain" description="Cytochrome oxidase subunit II transmembrane region profile" evidence="18">
    <location>
        <begin position="42"/>
        <end position="139"/>
    </location>
</feature>
<dbReference type="PROSITE" id="PS50999">
    <property type="entry name" value="COX2_TM"/>
    <property type="match status" value="1"/>
</dbReference>